<protein>
    <recommendedName>
        <fullName evidence="2">Intraflagellar transport protein 122 homolog</fullName>
    </recommendedName>
</protein>
<dbReference type="SUPFAM" id="SSF50978">
    <property type="entry name" value="WD40 repeat-like"/>
    <property type="match status" value="2"/>
</dbReference>
<dbReference type="InterPro" id="IPR015943">
    <property type="entry name" value="WD40/YVTN_repeat-like_dom_sf"/>
</dbReference>
<dbReference type="PROSITE" id="PS50294">
    <property type="entry name" value="WD_REPEATS_REGION"/>
    <property type="match status" value="1"/>
</dbReference>
<evidence type="ECO:0000259" key="9">
    <source>
        <dbReference type="Pfam" id="PF23381"/>
    </source>
</evidence>
<dbReference type="Gene3D" id="2.130.10.10">
    <property type="entry name" value="YVTN repeat-like/Quinoprotein amine dehydrogenase"/>
    <property type="match status" value="2"/>
</dbReference>
<dbReference type="GO" id="GO:0061512">
    <property type="term" value="P:protein localization to cilium"/>
    <property type="evidence" value="ECO:0007669"/>
    <property type="project" value="TreeGrafter"/>
</dbReference>
<reference evidence="10" key="2">
    <citation type="submission" date="2022-06" db="UniProtKB">
        <authorList>
            <consortium name="EnsemblMetazoa"/>
        </authorList>
    </citation>
    <scope>IDENTIFICATION</scope>
    <source>
        <strain evidence="10">DF5081</strain>
    </source>
</reference>
<feature type="domain" description="IFT122 second beta-propeller" evidence="8">
    <location>
        <begin position="317"/>
        <end position="575"/>
    </location>
</feature>
<comment type="subcellular location">
    <subcellularLocation>
        <location evidence="1">Cell projection</location>
        <location evidence="1">Cilium</location>
    </subcellularLocation>
</comment>
<evidence type="ECO:0000313" key="11">
    <source>
        <dbReference type="Proteomes" id="UP000005237"/>
    </source>
</evidence>
<dbReference type="InterPro" id="IPR001680">
    <property type="entry name" value="WD40_rpt"/>
</dbReference>
<evidence type="ECO:0000256" key="7">
    <source>
        <dbReference type="PROSITE-ProRule" id="PRU00221"/>
    </source>
</evidence>
<keyword evidence="6" id="KW-0966">Cell projection</keyword>
<evidence type="ECO:0000259" key="8">
    <source>
        <dbReference type="Pfam" id="PF23377"/>
    </source>
</evidence>
<dbReference type="InterPro" id="IPR039857">
    <property type="entry name" value="Ift122/121"/>
</dbReference>
<dbReference type="InterPro" id="IPR036322">
    <property type="entry name" value="WD40_repeat_dom_sf"/>
</dbReference>
<keyword evidence="4" id="KW-0677">Repeat</keyword>
<dbReference type="GO" id="GO:0097730">
    <property type="term" value="C:non-motile cilium"/>
    <property type="evidence" value="ECO:0007669"/>
    <property type="project" value="TreeGrafter"/>
</dbReference>
<sequence>MRPTLQWIDKVTTDDKGDGELSGVCVYDMAFKPDGSELLIAADCLVYLCDGLSGAHMQSLKGHKDLVYTVAWSHTGELFASGGADKLVILWNEKHEGTLRYSHTDVIQCMMFSPVNQVLLTCAMNEFGLWSTADKNVIKQRSQARCCCCSWSTDGNIFAIGHGDGTITLRRGTSVTEDPIVTISRPAGEPIWGISFSHLRAFDPRNNDPKSVEEVMAVIDWNRTLSLYSIDGTHLEDRQLEYEPSCISFCLNGEYLLVGGSDHKLRMYTRKGVLLGDLVNMDQWIWALAVRPGTNLIGIGCVDGTIGSYSLHFSTVHCVDHARYAHRKSMTDVIVQNLEYRTSCLIKCNDLVRKMSLYDTRLAIQLSDKIIIYKQTQNATKSDRRKYLKYQQIETMRRDDHFSLMVVTYGHLIICNDERLQCFDHKGLKKREWNMKSVVRYLRVLGGPPLRETLVVGTADGGVYKIFIDNDYPILIDNRKSSIKCIDINSNRTVIASIDDNLLCKWMDLRTGDTLLQEPGCHSVVFNTVNENIFAFTKNNTLHVRTFSSPGHVTRGVGYVLGFVKNKTFCLLSYNLIPLEVPFTIQLFQYIEKNNFK</sequence>
<name>A0A8R1DPN4_CAEJA</name>
<evidence type="ECO:0000313" key="10">
    <source>
        <dbReference type="EnsemblMetazoa" id="CJA08705.1"/>
    </source>
</evidence>
<dbReference type="GO" id="GO:0035721">
    <property type="term" value="P:intraciliary retrograde transport"/>
    <property type="evidence" value="ECO:0007669"/>
    <property type="project" value="TreeGrafter"/>
</dbReference>
<organism evidence="10 11">
    <name type="scientific">Caenorhabditis japonica</name>
    <dbReference type="NCBI Taxonomy" id="281687"/>
    <lineage>
        <taxon>Eukaryota</taxon>
        <taxon>Metazoa</taxon>
        <taxon>Ecdysozoa</taxon>
        <taxon>Nematoda</taxon>
        <taxon>Chromadorea</taxon>
        <taxon>Rhabditida</taxon>
        <taxon>Rhabditina</taxon>
        <taxon>Rhabditomorpha</taxon>
        <taxon>Rhabditoidea</taxon>
        <taxon>Rhabditidae</taxon>
        <taxon>Peloderinae</taxon>
        <taxon>Caenorhabditis</taxon>
    </lineage>
</organism>
<dbReference type="PANTHER" id="PTHR12764">
    <property type="entry name" value="WD REPEAT DOMAIN-RELATED"/>
    <property type="match status" value="1"/>
</dbReference>
<evidence type="ECO:0000256" key="5">
    <source>
        <dbReference type="ARBA" id="ARBA00023069"/>
    </source>
</evidence>
<dbReference type="InterPro" id="IPR056153">
    <property type="entry name" value="Beta-prop_IFT122_1st"/>
</dbReference>
<dbReference type="GO" id="GO:1905515">
    <property type="term" value="P:non-motile cilium assembly"/>
    <property type="evidence" value="ECO:0007669"/>
    <property type="project" value="TreeGrafter"/>
</dbReference>
<reference evidence="11" key="1">
    <citation type="submission" date="2010-08" db="EMBL/GenBank/DDBJ databases">
        <authorList>
            <consortium name="Caenorhabditis japonica Sequencing Consortium"/>
            <person name="Wilson R.K."/>
        </authorList>
    </citation>
    <scope>NUCLEOTIDE SEQUENCE [LARGE SCALE GENOMIC DNA]</scope>
    <source>
        <strain evidence="11">DF5081</strain>
    </source>
</reference>
<keyword evidence="5" id="KW-0969">Cilium</keyword>
<dbReference type="PANTHER" id="PTHR12764:SF4">
    <property type="entry name" value="INTRAFLAGELLAR TRANSPORT PROTEIN 122 HOMOLOG"/>
    <property type="match status" value="1"/>
</dbReference>
<feature type="repeat" description="WD" evidence="7">
    <location>
        <begin position="60"/>
        <end position="92"/>
    </location>
</feature>
<dbReference type="Proteomes" id="UP000005237">
    <property type="component" value="Unassembled WGS sequence"/>
</dbReference>
<evidence type="ECO:0000256" key="3">
    <source>
        <dbReference type="ARBA" id="ARBA00022574"/>
    </source>
</evidence>
<dbReference type="Pfam" id="PF23381">
    <property type="entry name" value="Beta-prop_IFT122_1st"/>
    <property type="match status" value="2"/>
</dbReference>
<dbReference type="Pfam" id="PF23377">
    <property type="entry name" value="Beta-prop_IFT122_2nd"/>
    <property type="match status" value="1"/>
</dbReference>
<evidence type="ECO:0000256" key="6">
    <source>
        <dbReference type="ARBA" id="ARBA00023273"/>
    </source>
</evidence>
<dbReference type="SMART" id="SM00320">
    <property type="entry name" value="WD40"/>
    <property type="match status" value="7"/>
</dbReference>
<keyword evidence="11" id="KW-1185">Reference proteome</keyword>
<dbReference type="GO" id="GO:0030991">
    <property type="term" value="C:intraciliary transport particle A"/>
    <property type="evidence" value="ECO:0007669"/>
    <property type="project" value="TreeGrafter"/>
</dbReference>
<dbReference type="InterPro" id="IPR056152">
    <property type="entry name" value="Beta-prop_IFT122_2nd"/>
</dbReference>
<evidence type="ECO:0000256" key="4">
    <source>
        <dbReference type="ARBA" id="ARBA00022737"/>
    </source>
</evidence>
<evidence type="ECO:0000256" key="1">
    <source>
        <dbReference type="ARBA" id="ARBA00004138"/>
    </source>
</evidence>
<dbReference type="EnsemblMetazoa" id="CJA08705.1">
    <property type="protein sequence ID" value="CJA08705.1"/>
    <property type="gene ID" value="WBGene00127909"/>
</dbReference>
<dbReference type="AlphaFoldDB" id="A0A8R1DPN4"/>
<dbReference type="PROSITE" id="PS50082">
    <property type="entry name" value="WD_REPEATS_2"/>
    <property type="match status" value="1"/>
</dbReference>
<evidence type="ECO:0000256" key="2">
    <source>
        <dbReference type="ARBA" id="ARBA00019442"/>
    </source>
</evidence>
<feature type="domain" description="IFT122 first beta-propeller" evidence="9">
    <location>
        <begin position="24"/>
        <end position="197"/>
    </location>
</feature>
<keyword evidence="3 7" id="KW-0853">WD repeat</keyword>
<feature type="domain" description="IFT122 first beta-propeller" evidence="9">
    <location>
        <begin position="204"/>
        <end position="311"/>
    </location>
</feature>
<proteinExistence type="predicted"/>
<accession>A0A8R1DPN4</accession>